<feature type="region of interest" description="Disordered" evidence="1">
    <location>
        <begin position="108"/>
        <end position="145"/>
    </location>
</feature>
<protein>
    <submittedName>
        <fullName evidence="2">Uncharacterized protein</fullName>
    </submittedName>
</protein>
<feature type="compositionally biased region" description="Polar residues" evidence="1">
    <location>
        <begin position="134"/>
        <end position="145"/>
    </location>
</feature>
<comment type="caution">
    <text evidence="2">The sequence shown here is derived from an EMBL/GenBank/DDBJ whole genome shotgun (WGS) entry which is preliminary data.</text>
</comment>
<feature type="region of interest" description="Disordered" evidence="1">
    <location>
        <begin position="43"/>
        <end position="78"/>
    </location>
</feature>
<sequence>MKDLIEFEKKALEQLKARLEEAICNKTLYASSQPATKVVSMEVMGGKEEDEEVQNSAEAEDKQNGGVEKNGPDKGNVESQVLQEVAAEASLSAALAVDVMPVATKEVWGDDATSESSECHPSSEPEAIAVTVGESPTTELHCSLE</sequence>
<dbReference type="Proteomes" id="UP000825935">
    <property type="component" value="Chromosome 39"/>
</dbReference>
<evidence type="ECO:0000313" key="2">
    <source>
        <dbReference type="EMBL" id="KAH7277155.1"/>
    </source>
</evidence>
<accession>A0A8T2Q0D4</accession>
<evidence type="ECO:0000313" key="3">
    <source>
        <dbReference type="Proteomes" id="UP000825935"/>
    </source>
</evidence>
<organism evidence="2 3">
    <name type="scientific">Ceratopteris richardii</name>
    <name type="common">Triangle waterfern</name>
    <dbReference type="NCBI Taxonomy" id="49495"/>
    <lineage>
        <taxon>Eukaryota</taxon>
        <taxon>Viridiplantae</taxon>
        <taxon>Streptophyta</taxon>
        <taxon>Embryophyta</taxon>
        <taxon>Tracheophyta</taxon>
        <taxon>Polypodiopsida</taxon>
        <taxon>Polypodiidae</taxon>
        <taxon>Polypodiales</taxon>
        <taxon>Pteridineae</taxon>
        <taxon>Pteridaceae</taxon>
        <taxon>Parkerioideae</taxon>
        <taxon>Ceratopteris</taxon>
    </lineage>
</organism>
<keyword evidence="3" id="KW-1185">Reference proteome</keyword>
<proteinExistence type="predicted"/>
<dbReference type="EMBL" id="CM035444">
    <property type="protein sequence ID" value="KAH7277155.1"/>
    <property type="molecule type" value="Genomic_DNA"/>
</dbReference>
<gene>
    <name evidence="2" type="ORF">KP509_39G036600</name>
</gene>
<evidence type="ECO:0000256" key="1">
    <source>
        <dbReference type="SAM" id="MobiDB-lite"/>
    </source>
</evidence>
<reference evidence="2" key="1">
    <citation type="submission" date="2021-08" db="EMBL/GenBank/DDBJ databases">
        <title>WGS assembly of Ceratopteris richardii.</title>
        <authorList>
            <person name="Marchant D.B."/>
            <person name="Chen G."/>
            <person name="Jenkins J."/>
            <person name="Shu S."/>
            <person name="Leebens-Mack J."/>
            <person name="Grimwood J."/>
            <person name="Schmutz J."/>
            <person name="Soltis P."/>
            <person name="Soltis D."/>
            <person name="Chen Z.-H."/>
        </authorList>
    </citation>
    <scope>NUCLEOTIDE SEQUENCE</scope>
    <source>
        <strain evidence="2">Whitten #5841</strain>
        <tissue evidence="2">Leaf</tissue>
    </source>
</reference>
<name>A0A8T2Q0D4_CERRI</name>
<dbReference type="AlphaFoldDB" id="A0A8T2Q0D4"/>